<comment type="caution">
    <text evidence="2">The sequence shown here is derived from an EMBL/GenBank/DDBJ whole genome shotgun (WGS) entry which is preliminary data.</text>
</comment>
<protein>
    <submittedName>
        <fullName evidence="2">RNA polymerase subunit sigma-70</fullName>
    </submittedName>
</protein>
<proteinExistence type="predicted"/>
<organism evidence="2 3">
    <name type="scientific">Microvirga tunisiensis</name>
    <dbReference type="NCBI Taxonomy" id="2108360"/>
    <lineage>
        <taxon>Bacteria</taxon>
        <taxon>Pseudomonadati</taxon>
        <taxon>Pseudomonadota</taxon>
        <taxon>Alphaproteobacteria</taxon>
        <taxon>Hyphomicrobiales</taxon>
        <taxon>Methylobacteriaceae</taxon>
        <taxon>Microvirga</taxon>
    </lineage>
</organism>
<feature type="region of interest" description="Disordered" evidence="1">
    <location>
        <begin position="91"/>
        <end position="160"/>
    </location>
</feature>
<dbReference type="EMBL" id="VOSK01000001">
    <property type="protein sequence ID" value="MPR23802.1"/>
    <property type="molecule type" value="Genomic_DNA"/>
</dbReference>
<dbReference type="OrthoDB" id="8018613at2"/>
<dbReference type="InterPro" id="IPR010982">
    <property type="entry name" value="Lambda_DNA-bd_dom_sf"/>
</dbReference>
<sequence length="160" mass="18307">MTTLKEFETALREQGMNMALAILEKLKERDRANRTVRVGRRIAGKKMTPELARRIIELNQTTEMTQQEIAFQLGVNQGRVNEVLKHGKWLQDNPKSEEAVSRDRAKARMEKARAESVPVSMRKSVAPPNEIAHRPKPRPRNVAQLSIEDFLSSPPKSEQR</sequence>
<evidence type="ECO:0000313" key="2">
    <source>
        <dbReference type="EMBL" id="MPR23802.1"/>
    </source>
</evidence>
<dbReference type="GO" id="GO:0003677">
    <property type="term" value="F:DNA binding"/>
    <property type="evidence" value="ECO:0007669"/>
    <property type="project" value="InterPro"/>
</dbReference>
<name>A0A5N7MA77_9HYPH</name>
<evidence type="ECO:0000256" key="1">
    <source>
        <dbReference type="SAM" id="MobiDB-lite"/>
    </source>
</evidence>
<dbReference type="Proteomes" id="UP000403266">
    <property type="component" value="Unassembled WGS sequence"/>
</dbReference>
<dbReference type="RefSeq" id="WP_152708700.1">
    <property type="nucleotide sequence ID" value="NZ_VOSJ01000001.1"/>
</dbReference>
<evidence type="ECO:0000313" key="3">
    <source>
        <dbReference type="Proteomes" id="UP000403266"/>
    </source>
</evidence>
<dbReference type="Gene3D" id="1.10.260.40">
    <property type="entry name" value="lambda repressor-like DNA-binding domains"/>
    <property type="match status" value="1"/>
</dbReference>
<feature type="compositionally biased region" description="Basic and acidic residues" evidence="1">
    <location>
        <begin position="94"/>
        <end position="114"/>
    </location>
</feature>
<reference evidence="2 3" key="1">
    <citation type="journal article" date="2019" name="Syst. Appl. Microbiol.">
        <title>Microvirga tunisiensis sp. nov., a root nodule symbiotic bacterium isolated from Lupinus micranthus and L. luteus grown in Northern Tunisia.</title>
        <authorList>
            <person name="Msaddak A."/>
            <person name="Rejili M."/>
            <person name="Duran D."/>
            <person name="Mars M."/>
            <person name="Palacios J.M."/>
            <person name="Ruiz-Argueso T."/>
            <person name="Rey L."/>
            <person name="Imperial J."/>
        </authorList>
    </citation>
    <scope>NUCLEOTIDE SEQUENCE [LARGE SCALE GENOMIC DNA]</scope>
    <source>
        <strain evidence="2 3">Lmie10</strain>
    </source>
</reference>
<keyword evidence="3" id="KW-1185">Reference proteome</keyword>
<dbReference type="AlphaFoldDB" id="A0A5N7MA77"/>
<gene>
    <name evidence="2" type="ORF">FS320_00850</name>
</gene>
<accession>A0A5N7MA77</accession>